<dbReference type="Pfam" id="PF08281">
    <property type="entry name" value="Sigma70_r4_2"/>
    <property type="match status" value="1"/>
</dbReference>
<accession>A0A7W9SRL6</accession>
<keyword evidence="5" id="KW-0804">Transcription</keyword>
<evidence type="ECO:0000259" key="7">
    <source>
        <dbReference type="Pfam" id="PF08281"/>
    </source>
</evidence>
<dbReference type="GO" id="GO:0006352">
    <property type="term" value="P:DNA-templated transcription initiation"/>
    <property type="evidence" value="ECO:0007669"/>
    <property type="project" value="InterPro"/>
</dbReference>
<evidence type="ECO:0000259" key="6">
    <source>
        <dbReference type="Pfam" id="PF04542"/>
    </source>
</evidence>
<evidence type="ECO:0000256" key="5">
    <source>
        <dbReference type="ARBA" id="ARBA00023163"/>
    </source>
</evidence>
<dbReference type="CDD" id="cd06171">
    <property type="entry name" value="Sigma70_r4"/>
    <property type="match status" value="1"/>
</dbReference>
<keyword evidence="9" id="KW-1185">Reference proteome</keyword>
<keyword evidence="2" id="KW-0805">Transcription regulation</keyword>
<dbReference type="EMBL" id="JACHGW010000002">
    <property type="protein sequence ID" value="MBB6050788.1"/>
    <property type="molecule type" value="Genomic_DNA"/>
</dbReference>
<comment type="similarity">
    <text evidence="1">Belongs to the sigma-70 factor family. ECF subfamily.</text>
</comment>
<dbReference type="Gene3D" id="1.10.10.10">
    <property type="entry name" value="Winged helix-like DNA-binding domain superfamily/Winged helix DNA-binding domain"/>
    <property type="match status" value="1"/>
</dbReference>
<proteinExistence type="inferred from homology"/>
<keyword evidence="4" id="KW-0238">DNA-binding</keyword>
<dbReference type="InterPro" id="IPR014284">
    <property type="entry name" value="RNA_pol_sigma-70_dom"/>
</dbReference>
<dbReference type="InterPro" id="IPR013324">
    <property type="entry name" value="RNA_pol_sigma_r3/r4-like"/>
</dbReference>
<feature type="domain" description="RNA polymerase sigma-70 region 2" evidence="6">
    <location>
        <begin position="31"/>
        <end position="98"/>
    </location>
</feature>
<dbReference type="InterPro" id="IPR036388">
    <property type="entry name" value="WH-like_DNA-bd_sf"/>
</dbReference>
<dbReference type="PANTHER" id="PTHR43133">
    <property type="entry name" value="RNA POLYMERASE ECF-TYPE SIGMA FACTO"/>
    <property type="match status" value="1"/>
</dbReference>
<evidence type="ECO:0000256" key="1">
    <source>
        <dbReference type="ARBA" id="ARBA00010641"/>
    </source>
</evidence>
<dbReference type="InterPro" id="IPR007627">
    <property type="entry name" value="RNA_pol_sigma70_r2"/>
</dbReference>
<name>A0A7W9SRL6_ARMRO</name>
<dbReference type="Pfam" id="PF04542">
    <property type="entry name" value="Sigma70_r2"/>
    <property type="match status" value="1"/>
</dbReference>
<dbReference type="Proteomes" id="UP000520814">
    <property type="component" value="Unassembled WGS sequence"/>
</dbReference>
<dbReference type="AlphaFoldDB" id="A0A7W9SRL6"/>
<dbReference type="InterPro" id="IPR039425">
    <property type="entry name" value="RNA_pol_sigma-70-like"/>
</dbReference>
<dbReference type="PANTHER" id="PTHR43133:SF8">
    <property type="entry name" value="RNA POLYMERASE SIGMA FACTOR HI_1459-RELATED"/>
    <property type="match status" value="1"/>
</dbReference>
<protein>
    <submittedName>
        <fullName evidence="8">RNA polymerase sigma-70 factor (ECF subfamily)</fullName>
    </submittedName>
</protein>
<sequence>MQATLTSLSTQSVDALLLQSQNGCLSARHELVGRYRSVIQATASRMSSSRADAEDLAADIYLHVFGVINSCSNTQTLPGWIKRVAINEVYQSWRRKKRQPQQLSLDSVLESCGEGILRGDESENPATILIERTEKIALSERLARALQSLPAHQRLLCELYYDQSRSFEQISHETGLAMGTIKSRLFRARASMHRKMGDLSLA</sequence>
<dbReference type="NCBIfam" id="TIGR02937">
    <property type="entry name" value="sigma70-ECF"/>
    <property type="match status" value="1"/>
</dbReference>
<dbReference type="SUPFAM" id="SSF88659">
    <property type="entry name" value="Sigma3 and sigma4 domains of RNA polymerase sigma factors"/>
    <property type="match status" value="1"/>
</dbReference>
<dbReference type="InterPro" id="IPR013325">
    <property type="entry name" value="RNA_pol_sigma_r2"/>
</dbReference>
<dbReference type="GO" id="GO:0016987">
    <property type="term" value="F:sigma factor activity"/>
    <property type="evidence" value="ECO:0007669"/>
    <property type="project" value="UniProtKB-KW"/>
</dbReference>
<dbReference type="InterPro" id="IPR013249">
    <property type="entry name" value="RNA_pol_sigma70_r4_t2"/>
</dbReference>
<dbReference type="RefSeq" id="WP_184196385.1">
    <property type="nucleotide sequence ID" value="NZ_JACHGW010000002.1"/>
</dbReference>
<dbReference type="Gene3D" id="1.10.1740.10">
    <property type="match status" value="1"/>
</dbReference>
<dbReference type="GO" id="GO:0003677">
    <property type="term" value="F:DNA binding"/>
    <property type="evidence" value="ECO:0007669"/>
    <property type="project" value="UniProtKB-KW"/>
</dbReference>
<evidence type="ECO:0000256" key="4">
    <source>
        <dbReference type="ARBA" id="ARBA00023125"/>
    </source>
</evidence>
<evidence type="ECO:0000256" key="2">
    <source>
        <dbReference type="ARBA" id="ARBA00023015"/>
    </source>
</evidence>
<reference evidence="8 9" key="1">
    <citation type="submission" date="2020-08" db="EMBL/GenBank/DDBJ databases">
        <title>Genomic Encyclopedia of Type Strains, Phase IV (KMG-IV): sequencing the most valuable type-strain genomes for metagenomic binning, comparative biology and taxonomic classification.</title>
        <authorList>
            <person name="Goeker M."/>
        </authorList>
    </citation>
    <scope>NUCLEOTIDE SEQUENCE [LARGE SCALE GENOMIC DNA]</scope>
    <source>
        <strain evidence="8 9">DSM 23562</strain>
    </source>
</reference>
<gene>
    <name evidence="8" type="ORF">HNQ39_002579</name>
</gene>
<feature type="domain" description="RNA polymerase sigma factor 70 region 4 type 2" evidence="7">
    <location>
        <begin position="140"/>
        <end position="192"/>
    </location>
</feature>
<organism evidence="8 9">
    <name type="scientific">Armatimonas rosea</name>
    <dbReference type="NCBI Taxonomy" id="685828"/>
    <lineage>
        <taxon>Bacteria</taxon>
        <taxon>Bacillati</taxon>
        <taxon>Armatimonadota</taxon>
        <taxon>Armatimonadia</taxon>
        <taxon>Armatimonadales</taxon>
        <taxon>Armatimonadaceae</taxon>
        <taxon>Armatimonas</taxon>
    </lineage>
</organism>
<evidence type="ECO:0000313" key="9">
    <source>
        <dbReference type="Proteomes" id="UP000520814"/>
    </source>
</evidence>
<dbReference type="SUPFAM" id="SSF88946">
    <property type="entry name" value="Sigma2 domain of RNA polymerase sigma factors"/>
    <property type="match status" value="1"/>
</dbReference>
<keyword evidence="3" id="KW-0731">Sigma factor</keyword>
<evidence type="ECO:0000256" key="3">
    <source>
        <dbReference type="ARBA" id="ARBA00023082"/>
    </source>
</evidence>
<evidence type="ECO:0000313" key="8">
    <source>
        <dbReference type="EMBL" id="MBB6050788.1"/>
    </source>
</evidence>
<comment type="caution">
    <text evidence="8">The sequence shown here is derived from an EMBL/GenBank/DDBJ whole genome shotgun (WGS) entry which is preliminary data.</text>
</comment>